<feature type="domain" description="Wall-associated receptor kinase C-terminal" evidence="5">
    <location>
        <begin position="219"/>
        <end position="305"/>
    </location>
</feature>
<dbReference type="GO" id="GO:0016020">
    <property type="term" value="C:membrane"/>
    <property type="evidence" value="ECO:0007669"/>
    <property type="project" value="UniProtKB-SubCell"/>
</dbReference>
<evidence type="ECO:0000259" key="5">
    <source>
        <dbReference type="Pfam" id="PF14380"/>
    </source>
</evidence>
<proteinExistence type="predicted"/>
<organism evidence="6 7">
    <name type="scientific">Cinnamomum micranthum f. kanehirae</name>
    <dbReference type="NCBI Taxonomy" id="337451"/>
    <lineage>
        <taxon>Eukaryota</taxon>
        <taxon>Viridiplantae</taxon>
        <taxon>Streptophyta</taxon>
        <taxon>Embryophyta</taxon>
        <taxon>Tracheophyta</taxon>
        <taxon>Spermatophyta</taxon>
        <taxon>Magnoliopsida</taxon>
        <taxon>Magnoliidae</taxon>
        <taxon>Laurales</taxon>
        <taxon>Lauraceae</taxon>
        <taxon>Cinnamomum</taxon>
    </lineage>
</organism>
<accession>A0A443NU59</accession>
<comment type="caution">
    <text evidence="6">The sequence shown here is derived from an EMBL/GenBank/DDBJ whole genome shotgun (WGS) entry which is preliminary data.</text>
</comment>
<name>A0A443NU59_9MAGN</name>
<dbReference type="OrthoDB" id="635050at2759"/>
<dbReference type="Proteomes" id="UP000283530">
    <property type="component" value="Unassembled WGS sequence"/>
</dbReference>
<protein>
    <submittedName>
        <fullName evidence="6">Putative serine/threonine-protein kinase</fullName>
    </submittedName>
</protein>
<dbReference type="STRING" id="337451.A0A443NU59"/>
<dbReference type="InterPro" id="IPR032872">
    <property type="entry name" value="WAK_assoc_C"/>
</dbReference>
<keyword evidence="2" id="KW-0732">Signal</keyword>
<evidence type="ECO:0000313" key="6">
    <source>
        <dbReference type="EMBL" id="RWR82055.1"/>
    </source>
</evidence>
<dbReference type="EMBL" id="QPKB01000004">
    <property type="protein sequence ID" value="RWR82055.1"/>
    <property type="molecule type" value="Genomic_DNA"/>
</dbReference>
<keyword evidence="3" id="KW-0325">Glycoprotein</keyword>
<dbReference type="AlphaFoldDB" id="A0A443NU59"/>
<dbReference type="PANTHER" id="PTHR33138">
    <property type="entry name" value="OS01G0690200 PROTEIN"/>
    <property type="match status" value="1"/>
</dbReference>
<feature type="domain" description="Wall-associated receptor kinase galacturonan-binding" evidence="4">
    <location>
        <begin position="94"/>
        <end position="157"/>
    </location>
</feature>
<dbReference type="PANTHER" id="PTHR33138:SF1">
    <property type="entry name" value="OS01G0113900 PROTEIN"/>
    <property type="match status" value="1"/>
</dbReference>
<evidence type="ECO:0000256" key="3">
    <source>
        <dbReference type="ARBA" id="ARBA00023180"/>
    </source>
</evidence>
<dbReference type="GO" id="GO:0030247">
    <property type="term" value="F:polysaccharide binding"/>
    <property type="evidence" value="ECO:0007669"/>
    <property type="project" value="InterPro"/>
</dbReference>
<reference evidence="6 7" key="1">
    <citation type="journal article" date="2019" name="Nat. Plants">
        <title>Stout camphor tree genome fills gaps in understanding of flowering plant genome evolution.</title>
        <authorList>
            <person name="Chaw S.M."/>
            <person name="Liu Y.C."/>
            <person name="Wu Y.W."/>
            <person name="Wang H.Y."/>
            <person name="Lin C.I."/>
            <person name="Wu C.S."/>
            <person name="Ke H.M."/>
            <person name="Chang L.Y."/>
            <person name="Hsu C.Y."/>
            <person name="Yang H.T."/>
            <person name="Sudianto E."/>
            <person name="Hsu M.H."/>
            <person name="Wu K.P."/>
            <person name="Wang L.N."/>
            <person name="Leebens-Mack J.H."/>
            <person name="Tsai I.J."/>
        </authorList>
    </citation>
    <scope>NUCLEOTIDE SEQUENCE [LARGE SCALE GENOMIC DNA]</scope>
    <source>
        <strain evidence="7">cv. Chaw 1501</strain>
        <tissue evidence="6">Young leaves</tissue>
    </source>
</reference>
<evidence type="ECO:0000256" key="2">
    <source>
        <dbReference type="ARBA" id="ARBA00022729"/>
    </source>
</evidence>
<keyword evidence="7" id="KW-1185">Reference proteome</keyword>
<evidence type="ECO:0000313" key="7">
    <source>
        <dbReference type="Proteomes" id="UP000283530"/>
    </source>
</evidence>
<keyword evidence="6" id="KW-0808">Transferase</keyword>
<dbReference type="Pfam" id="PF13947">
    <property type="entry name" value="GUB_WAK_bind"/>
    <property type="match status" value="1"/>
</dbReference>
<evidence type="ECO:0000256" key="1">
    <source>
        <dbReference type="ARBA" id="ARBA00004167"/>
    </source>
</evidence>
<sequence>MSLSQPLEISHILEISVGHIRVKVPNYGPTRSSTYPTKFSGSGEVGQLAVARRPADCGPGNRLVTAAPLSKPTYCKADRQKAASRQPALPPHVTCGNLTISYPFWLFNGAPTPQYCGYPGFNFSCNFQHQPIFHLPDHHKYYYVRNINYTETTINLFDMDLMGEICPRLHHNTTTPPNILPLLDYSPLNLKLTFFFNCASANSSYGGGIRCLGNPTDNNKTSFVFRGGDVPEFEWSKYCEESVVVPVLAGEAEGGNYIDFRGLLLKGFDLAWDSGDGDCMLCAVTNGCCGYGNNRGKFSCFCQDGLHARECYDVTLSSSFKLSFYYYFNWFLNLPMIVICN</sequence>
<gene>
    <name evidence="6" type="ORF">CKAN_01076400</name>
</gene>
<keyword evidence="6" id="KW-0418">Kinase</keyword>
<dbReference type="InterPro" id="IPR025287">
    <property type="entry name" value="WAK_GUB"/>
</dbReference>
<comment type="subcellular location">
    <subcellularLocation>
        <location evidence="1">Membrane</location>
        <topology evidence="1">Single-pass membrane protein</topology>
    </subcellularLocation>
</comment>
<evidence type="ECO:0000259" key="4">
    <source>
        <dbReference type="Pfam" id="PF13947"/>
    </source>
</evidence>
<dbReference type="GO" id="GO:0016301">
    <property type="term" value="F:kinase activity"/>
    <property type="evidence" value="ECO:0007669"/>
    <property type="project" value="UniProtKB-KW"/>
</dbReference>
<dbReference type="Pfam" id="PF14380">
    <property type="entry name" value="WAK_assoc"/>
    <property type="match status" value="1"/>
</dbReference>